<dbReference type="InterPro" id="IPR003695">
    <property type="entry name" value="Ppx_GppA_N"/>
</dbReference>
<dbReference type="Gene3D" id="3.30.420.40">
    <property type="match status" value="1"/>
</dbReference>
<keyword evidence="3" id="KW-1185">Reference proteome</keyword>
<proteinExistence type="predicted"/>
<dbReference type="RefSeq" id="WP_281447370.1">
    <property type="nucleotide sequence ID" value="NZ_JASBAO010000001.1"/>
</dbReference>
<accession>A0ABT6PZH3</accession>
<evidence type="ECO:0000313" key="2">
    <source>
        <dbReference type="EMBL" id="MDI2090219.1"/>
    </source>
</evidence>
<dbReference type="CDD" id="cd24054">
    <property type="entry name" value="ASKHA_NBD_AaPPX-GppA_MtPPX2-like"/>
    <property type="match status" value="1"/>
</dbReference>
<dbReference type="Gene3D" id="3.30.420.150">
    <property type="entry name" value="Exopolyphosphatase. Domain 2"/>
    <property type="match status" value="1"/>
</dbReference>
<reference evidence="2" key="1">
    <citation type="submission" date="2023-05" db="EMBL/GenBank/DDBJ databases">
        <title>Whole genome sequence of Commensalibacter sp.</title>
        <authorList>
            <person name="Charoenyingcharoen P."/>
            <person name="Yukphan P."/>
        </authorList>
    </citation>
    <scope>NUCLEOTIDE SEQUENCE</scope>
    <source>
        <strain evidence="2">TBRC 16381</strain>
    </source>
</reference>
<dbReference type="EMBL" id="JASBAO010000001">
    <property type="protein sequence ID" value="MDI2090219.1"/>
    <property type="molecule type" value="Genomic_DNA"/>
</dbReference>
<dbReference type="InterPro" id="IPR043129">
    <property type="entry name" value="ATPase_NBD"/>
</dbReference>
<dbReference type="Pfam" id="PF02541">
    <property type="entry name" value="Ppx-GppA"/>
    <property type="match status" value="1"/>
</dbReference>
<gene>
    <name evidence="2" type="ORF">QJV27_02285</name>
</gene>
<dbReference type="InterPro" id="IPR050273">
    <property type="entry name" value="GppA/Ppx_hydrolase"/>
</dbReference>
<dbReference type="Proteomes" id="UP001431634">
    <property type="component" value="Unassembled WGS sequence"/>
</dbReference>
<evidence type="ECO:0000313" key="3">
    <source>
        <dbReference type="Proteomes" id="UP001431634"/>
    </source>
</evidence>
<protein>
    <submittedName>
        <fullName evidence="2">Ppx/GppA phosphatase family protein</fullName>
    </submittedName>
</protein>
<dbReference type="PANTHER" id="PTHR30005:SF0">
    <property type="entry name" value="RETROGRADE REGULATION PROTEIN 2"/>
    <property type="match status" value="1"/>
</dbReference>
<feature type="domain" description="Ppx/GppA phosphatase N-terminal" evidence="1">
    <location>
        <begin position="16"/>
        <end position="316"/>
    </location>
</feature>
<dbReference type="SUPFAM" id="SSF53067">
    <property type="entry name" value="Actin-like ATPase domain"/>
    <property type="match status" value="2"/>
</dbReference>
<evidence type="ECO:0000259" key="1">
    <source>
        <dbReference type="Pfam" id="PF02541"/>
    </source>
</evidence>
<name>A0ABT6PZH3_9PROT</name>
<comment type="caution">
    <text evidence="2">The sequence shown here is derived from an EMBL/GenBank/DDBJ whole genome shotgun (WGS) entry which is preliminary data.</text>
</comment>
<dbReference type="PANTHER" id="PTHR30005">
    <property type="entry name" value="EXOPOLYPHOSPHATASE"/>
    <property type="match status" value="1"/>
</dbReference>
<organism evidence="2 3">
    <name type="scientific">Commensalibacter oyaizuii</name>
    <dbReference type="NCBI Taxonomy" id="3043873"/>
    <lineage>
        <taxon>Bacteria</taxon>
        <taxon>Pseudomonadati</taxon>
        <taxon>Pseudomonadota</taxon>
        <taxon>Alphaproteobacteria</taxon>
        <taxon>Acetobacterales</taxon>
        <taxon>Acetobacteraceae</taxon>
    </lineage>
</organism>
<sequence>MFAALDLGTNNCRLLIVSSGRRGIKVIDNYNRVVRLGEGLYESGVLSEAAMERTLFALRHCAARIERRKSFKLYAVATEACRRASNASTFLKRVHNETGLNINIISPREEAELAVAGCSAFLHDKLLRRNRTKTLLFDIGGGSTEIAWVRIDPIRKKQTLIGCCSIPVGVITLREQFRRLTLNEYYHMVDYVLNKINAFERIHQIRAEILREQVQFVGVSGTITALASMILKQPKYSRSAIDGLLLETSQVKDMVRHILVSKFNKIYDYSTVNQSRLHYLLPGCAIFEAIHTVWPVEDIVVADRGIRDGIIAKMLEANKSHNTGKNHFHSSRFFVKN</sequence>